<protein>
    <submittedName>
        <fullName evidence="12">Cation-translocating P-type ATPase</fullName>
    </submittedName>
</protein>
<dbReference type="SFLD" id="SFLDS00003">
    <property type="entry name" value="Haloacid_Dehalogenase"/>
    <property type="match status" value="1"/>
</dbReference>
<feature type="domain" description="Cation-transporting P-type ATPase N-terminal" evidence="11">
    <location>
        <begin position="3"/>
        <end position="59"/>
    </location>
</feature>
<dbReference type="SFLD" id="SFLDF00027">
    <property type="entry name" value="p-type_atpase"/>
    <property type="match status" value="1"/>
</dbReference>
<feature type="transmembrane region" description="Helical" evidence="8">
    <location>
        <begin position="633"/>
        <end position="654"/>
    </location>
</feature>
<evidence type="ECO:0000259" key="11">
    <source>
        <dbReference type="Pfam" id="PF00690"/>
    </source>
</evidence>
<dbReference type="OrthoDB" id="1521937at2"/>
<dbReference type="Gene3D" id="2.70.150.10">
    <property type="entry name" value="Calcium-transporting ATPase, cytoplasmic transduction domain A"/>
    <property type="match status" value="1"/>
</dbReference>
<dbReference type="PROSITE" id="PS00154">
    <property type="entry name" value="ATPASE_E1_E2"/>
    <property type="match status" value="1"/>
</dbReference>
<keyword evidence="7 8" id="KW-0472">Membrane</keyword>
<keyword evidence="4" id="KW-0067">ATP-binding</keyword>
<evidence type="ECO:0000256" key="2">
    <source>
        <dbReference type="ARBA" id="ARBA00022692"/>
    </source>
</evidence>
<keyword evidence="3" id="KW-0547">Nucleotide-binding</keyword>
<dbReference type="PANTHER" id="PTHR42861">
    <property type="entry name" value="CALCIUM-TRANSPORTING ATPASE"/>
    <property type="match status" value="1"/>
</dbReference>
<evidence type="ECO:0000256" key="5">
    <source>
        <dbReference type="ARBA" id="ARBA00022967"/>
    </source>
</evidence>
<dbReference type="GO" id="GO:0016020">
    <property type="term" value="C:membrane"/>
    <property type="evidence" value="ECO:0007669"/>
    <property type="project" value="UniProtKB-SubCell"/>
</dbReference>
<evidence type="ECO:0000256" key="7">
    <source>
        <dbReference type="ARBA" id="ARBA00023136"/>
    </source>
</evidence>
<feature type="transmembrane region" description="Helical" evidence="8">
    <location>
        <begin position="807"/>
        <end position="828"/>
    </location>
</feature>
<gene>
    <name evidence="12" type="ORF">FHG12_13415</name>
</gene>
<dbReference type="Pfam" id="PF00689">
    <property type="entry name" value="Cation_ATPase_C"/>
    <property type="match status" value="1"/>
</dbReference>
<feature type="transmembrane region" description="Helical" evidence="8">
    <location>
        <begin position="779"/>
        <end position="801"/>
    </location>
</feature>
<evidence type="ECO:0000313" key="12">
    <source>
        <dbReference type="EMBL" id="QDA61040.1"/>
    </source>
</evidence>
<dbReference type="Proteomes" id="UP000305398">
    <property type="component" value="Chromosome"/>
</dbReference>
<feature type="domain" description="P-type ATPase A" evidence="9">
    <location>
        <begin position="101"/>
        <end position="203"/>
    </location>
</feature>
<evidence type="ECO:0000256" key="6">
    <source>
        <dbReference type="ARBA" id="ARBA00022989"/>
    </source>
</evidence>
<feature type="transmembrane region" description="Helical" evidence="8">
    <location>
        <begin position="45"/>
        <end position="64"/>
    </location>
</feature>
<dbReference type="InterPro" id="IPR023298">
    <property type="entry name" value="ATPase_P-typ_TM_dom_sf"/>
</dbReference>
<accession>A0A5B8A148</accession>
<evidence type="ECO:0000313" key="13">
    <source>
        <dbReference type="Proteomes" id="UP000305398"/>
    </source>
</evidence>
<dbReference type="NCBIfam" id="TIGR01494">
    <property type="entry name" value="ATPase_P-type"/>
    <property type="match status" value="2"/>
</dbReference>
<dbReference type="Pfam" id="PF00702">
    <property type="entry name" value="Hydrolase"/>
    <property type="match status" value="1"/>
</dbReference>
<dbReference type="EMBL" id="CP040896">
    <property type="protein sequence ID" value="QDA61040.1"/>
    <property type="molecule type" value="Genomic_DNA"/>
</dbReference>
<dbReference type="Gene3D" id="3.40.50.1000">
    <property type="entry name" value="HAD superfamily/HAD-like"/>
    <property type="match status" value="1"/>
</dbReference>
<dbReference type="InterPro" id="IPR059000">
    <property type="entry name" value="ATPase_P-type_domA"/>
</dbReference>
<evidence type="ECO:0000256" key="1">
    <source>
        <dbReference type="ARBA" id="ARBA00004141"/>
    </source>
</evidence>
<evidence type="ECO:0000259" key="10">
    <source>
        <dbReference type="Pfam" id="PF00689"/>
    </source>
</evidence>
<dbReference type="InterPro" id="IPR036412">
    <property type="entry name" value="HAD-like_sf"/>
</dbReference>
<dbReference type="Pfam" id="PF00122">
    <property type="entry name" value="E1-E2_ATPase"/>
    <property type="match status" value="1"/>
</dbReference>
<dbReference type="PRINTS" id="PR00120">
    <property type="entry name" value="HATPASE"/>
</dbReference>
<feature type="transmembrane region" description="Helical" evidence="8">
    <location>
        <begin position="253"/>
        <end position="278"/>
    </location>
</feature>
<feature type="transmembrane region" description="Helical" evidence="8">
    <location>
        <begin position="738"/>
        <end position="758"/>
    </location>
</feature>
<dbReference type="Gene3D" id="1.20.1110.10">
    <property type="entry name" value="Calcium-transporting ATPase, transmembrane domain"/>
    <property type="match status" value="1"/>
</dbReference>
<dbReference type="InterPro" id="IPR008250">
    <property type="entry name" value="ATPase_P-typ_transduc_dom_A_sf"/>
</dbReference>
<dbReference type="SFLD" id="SFLDG00002">
    <property type="entry name" value="C1.7:_P-type_atpase_like"/>
    <property type="match status" value="1"/>
</dbReference>
<name>A0A5B8A148_9BACT</name>
<dbReference type="InterPro" id="IPR044492">
    <property type="entry name" value="P_typ_ATPase_HD_dom"/>
</dbReference>
<dbReference type="InterPro" id="IPR018303">
    <property type="entry name" value="ATPase_P-typ_P_site"/>
</dbReference>
<sequence length="833" mass="88757">MAQRLPDTLPAGLASAEVLQQRQKFGSNTLAQPSRNGLLTSLRHVVAEPMFVLLVLTAGLYLLIGSRAEAYVLLGATALVAGISLYQEARSDRALQALQALTQPRARVRRAGEWAEVAASEIVVNDILVVAEGEQVAADGVLVQAHDLLTDESFLTGESMPVAKTADGKQQVFAGSAVTRGEAVARVTAVGDRTRLGRIGGLIREVEAPATPLQRQISGFVRRMALVGAGAFVVVWGYNWWESGSLVHGLLHGLTLAMAVLPEEIPVALSAFMALGAWRLMRQGILTKQPQTVETLGSATVIGVDKTGTITQNRMTLSQLYCPGAEGAQVFEASSAPLTPAQTELLAAAMWASEPQPFDPMEQALHQAYAATATPDARPAYQLVHEYPLGGQPPMMTHVFADVAGHRIVAAKGAPEGIIARCQLAAPEQAAALAALQAMAVAGLRVLGVCVSTCKANSYPSTQEGFAWQFVGLVGFSDPPKASSAAVLRQFYEAGVAVKMITGDNAVTAAAIAQQVGLHRPEPVLTGTDVMDLDEPTLRRRVGEVNLFARMFPEAKLRVIEALKTNGEVVAMTGDGVNDAPALKAAHIGVAMGRRGTELARQAAALVLLDDELTGMVTAIGFGRKIYHNLTKAVQYIIAIHIPLILAVLVPSVLSWRFPVLLGPVHVIFLELLMGPTCSIVFENEPMEPGTLQEPPRPVNATFLSFQELSGSLAQGLVVAVGVIGLGYYAQNQGYSEVLVRTLVFTTLVLANALLTLVSRSRTLTLRTTWRYTNPLLPAVVGFTLVLLALCLLVPALQHLFDLQSLTWRQLAVCAAVAAASTGWFEVYKAFKK</sequence>
<dbReference type="InterPro" id="IPR023214">
    <property type="entry name" value="HAD_sf"/>
</dbReference>
<dbReference type="AlphaFoldDB" id="A0A5B8A148"/>
<keyword evidence="6 8" id="KW-1133">Transmembrane helix</keyword>
<feature type="transmembrane region" description="Helical" evidence="8">
    <location>
        <begin position="703"/>
        <end position="726"/>
    </location>
</feature>
<keyword evidence="13" id="KW-1185">Reference proteome</keyword>
<evidence type="ECO:0000259" key="9">
    <source>
        <dbReference type="Pfam" id="PF00122"/>
    </source>
</evidence>
<evidence type="ECO:0000256" key="3">
    <source>
        <dbReference type="ARBA" id="ARBA00022741"/>
    </source>
</evidence>
<dbReference type="SUPFAM" id="SSF81653">
    <property type="entry name" value="Calcium ATPase, transduction domain A"/>
    <property type="match status" value="1"/>
</dbReference>
<dbReference type="Pfam" id="PF00690">
    <property type="entry name" value="Cation_ATPase_N"/>
    <property type="match status" value="1"/>
</dbReference>
<dbReference type="GO" id="GO:0005524">
    <property type="term" value="F:ATP binding"/>
    <property type="evidence" value="ECO:0007669"/>
    <property type="project" value="UniProtKB-KW"/>
</dbReference>
<feature type="transmembrane region" description="Helical" evidence="8">
    <location>
        <begin position="224"/>
        <end position="241"/>
    </location>
</feature>
<keyword evidence="5" id="KW-1278">Translocase</keyword>
<evidence type="ECO:0000256" key="8">
    <source>
        <dbReference type="SAM" id="Phobius"/>
    </source>
</evidence>
<dbReference type="SUPFAM" id="SSF81660">
    <property type="entry name" value="Metal cation-transporting ATPase, ATP-binding domain N"/>
    <property type="match status" value="1"/>
</dbReference>
<dbReference type="GO" id="GO:0016887">
    <property type="term" value="F:ATP hydrolysis activity"/>
    <property type="evidence" value="ECO:0007669"/>
    <property type="project" value="InterPro"/>
</dbReference>
<dbReference type="InterPro" id="IPR023299">
    <property type="entry name" value="ATPase_P-typ_cyto_dom_N"/>
</dbReference>
<dbReference type="InterPro" id="IPR001757">
    <property type="entry name" value="P_typ_ATPase"/>
</dbReference>
<proteinExistence type="predicted"/>
<dbReference type="Gene3D" id="3.40.1110.10">
    <property type="entry name" value="Calcium-transporting ATPase, cytoplasmic domain N"/>
    <property type="match status" value="1"/>
</dbReference>
<evidence type="ECO:0000256" key="4">
    <source>
        <dbReference type="ARBA" id="ARBA00022840"/>
    </source>
</evidence>
<keyword evidence="2 8" id="KW-0812">Transmembrane</keyword>
<comment type="subcellular location">
    <subcellularLocation>
        <location evidence="1">Membrane</location>
        <topology evidence="1">Multi-pass membrane protein</topology>
    </subcellularLocation>
</comment>
<organism evidence="12 13">
    <name type="scientific">Hymenobacter jejuensis</name>
    <dbReference type="NCBI Taxonomy" id="2502781"/>
    <lineage>
        <taxon>Bacteria</taxon>
        <taxon>Pseudomonadati</taxon>
        <taxon>Bacteroidota</taxon>
        <taxon>Cytophagia</taxon>
        <taxon>Cytophagales</taxon>
        <taxon>Hymenobacteraceae</taxon>
        <taxon>Hymenobacter</taxon>
    </lineage>
</organism>
<dbReference type="SUPFAM" id="SSF81665">
    <property type="entry name" value="Calcium ATPase, transmembrane domain M"/>
    <property type="match status" value="1"/>
</dbReference>
<dbReference type="KEGG" id="hyj:FHG12_13415"/>
<dbReference type="RefSeq" id="WP_139516214.1">
    <property type="nucleotide sequence ID" value="NZ_CP040896.1"/>
</dbReference>
<dbReference type="InterPro" id="IPR004014">
    <property type="entry name" value="ATPase_P-typ_cation-transptr_N"/>
</dbReference>
<feature type="domain" description="Cation-transporting P-type ATPase C-terminal" evidence="10">
    <location>
        <begin position="659"/>
        <end position="831"/>
    </location>
</feature>
<feature type="transmembrane region" description="Helical" evidence="8">
    <location>
        <begin position="660"/>
        <end position="682"/>
    </location>
</feature>
<reference evidence="12 13" key="1">
    <citation type="submission" date="2019-06" db="EMBL/GenBank/DDBJ databases">
        <authorList>
            <person name="Srinivasan S."/>
        </authorList>
    </citation>
    <scope>NUCLEOTIDE SEQUENCE [LARGE SCALE GENOMIC DNA]</scope>
    <source>
        <strain evidence="12 13">17J68-5</strain>
    </source>
</reference>
<dbReference type="PRINTS" id="PR00119">
    <property type="entry name" value="CATATPASE"/>
</dbReference>
<dbReference type="SUPFAM" id="SSF56784">
    <property type="entry name" value="HAD-like"/>
    <property type="match status" value="1"/>
</dbReference>
<dbReference type="InterPro" id="IPR006068">
    <property type="entry name" value="ATPase_P-typ_cation-transptr_C"/>
</dbReference>